<evidence type="ECO:0000313" key="13">
    <source>
        <dbReference type="RefSeq" id="XP_055864584.1"/>
    </source>
</evidence>
<dbReference type="Proteomes" id="UP001165740">
    <property type="component" value="Chromosome 13"/>
</dbReference>
<evidence type="ECO:0000313" key="15">
    <source>
        <dbReference type="RefSeq" id="XP_055864586.1"/>
    </source>
</evidence>
<evidence type="ECO:0000256" key="6">
    <source>
        <dbReference type="ARBA" id="ARBA00023004"/>
    </source>
</evidence>
<evidence type="ECO:0000256" key="5">
    <source>
        <dbReference type="ARBA" id="ARBA00022723"/>
    </source>
</evidence>
<dbReference type="PANTHER" id="PTHR46458">
    <property type="entry name" value="BLR2807 PROTEIN"/>
    <property type="match status" value="1"/>
</dbReference>
<feature type="region of interest" description="Disordered" evidence="8">
    <location>
        <begin position="599"/>
        <end position="622"/>
    </location>
</feature>
<dbReference type="Pfam" id="PF00042">
    <property type="entry name" value="Globin"/>
    <property type="match status" value="1"/>
</dbReference>
<feature type="region of interest" description="Disordered" evidence="8">
    <location>
        <begin position="48"/>
        <end position="75"/>
    </location>
</feature>
<evidence type="ECO:0000256" key="2">
    <source>
        <dbReference type="ARBA" id="ARBA00022448"/>
    </source>
</evidence>
<dbReference type="SUPFAM" id="SSF46458">
    <property type="entry name" value="Globin-like"/>
    <property type="match status" value="1"/>
</dbReference>
<dbReference type="RefSeq" id="XP_055864584.1">
    <property type="nucleotide sequence ID" value="XM_056008609.1"/>
</dbReference>
<sequence>MMMSLLVNEMTSCTHLGDETPEQDHRNKTSAKVIKRCDGKIHGECDSPLPTPSYAHGGIDVEGTKPSSVQEKNNNKSTLCSLDASQNNNKSTLCSLDASQNGNKSTFCSLDASQNGSCQSPSTYTRLESFPYSVSLKDICYDALGRIESDNAQIRLPDASRCDLATTKRKDFVDAKDLSDNFQSCSSSFSHSETESPKEEEHSRLGHPEQKVVFMTCPKGHEAAIVEECDDPGSRSDLEQKTCQIQGSTVRFGLDSPSSEEIPESPRPSFTLSFGTETPVADSMVSPSSAISPTNISGSDEIIVCNSASLDGRKTSGRGAPHYTKGSEPSVSKQKLTMRISRSLGTFFQKSPSKPSPSDSLTDFQEAGHCGSPEKSSLPLKESKRQTTLAGRMVTSLAKLGRKGVQKGRSADSLDEDEEFFNNNRDTPVFVLPEDQVDVSDKAPVPLTEEQGQLLKESWVIIKKHVTEVGVETFIGLFNTHPESIDSFLAFKDKSVQDLERSAVLKAHALRVMQTVDKCITRLDKPERMTSLLLQLGKRHVDYQANIKLIPIIGKQFIGAIEPKMGNAWSRDIKASWAGLFSIINYNMRLGLMEEKNKRIQASKDIESSRKKSEEKRRRDRK</sequence>
<proteinExistence type="predicted"/>
<evidence type="ECO:0000256" key="7">
    <source>
        <dbReference type="ARBA" id="ARBA00030087"/>
    </source>
</evidence>
<dbReference type="InterPro" id="IPR050532">
    <property type="entry name" value="Globin-like_OT"/>
</dbReference>
<dbReference type="RefSeq" id="XP_055864586.1">
    <property type="nucleotide sequence ID" value="XM_056008611.1"/>
</dbReference>
<keyword evidence="4" id="KW-0561">Oxygen transport</keyword>
<dbReference type="GO" id="GO:0005344">
    <property type="term" value="F:oxygen carrier activity"/>
    <property type="evidence" value="ECO:0007669"/>
    <property type="project" value="UniProtKB-KW"/>
</dbReference>
<dbReference type="RefSeq" id="XP_055864582.1">
    <property type="nucleotide sequence ID" value="XM_056008607.1"/>
</dbReference>
<dbReference type="GeneID" id="106069096"/>
<feature type="domain" description="Globin" evidence="9">
    <location>
        <begin position="446"/>
        <end position="593"/>
    </location>
</feature>
<gene>
    <name evidence="11 12 13 14 15" type="primary">LOC106069096</name>
</gene>
<protein>
    <recommendedName>
        <fullName evidence="1">Globin</fullName>
    </recommendedName>
    <alternativeName>
        <fullName evidence="7">Myoglobin</fullName>
    </alternativeName>
</protein>
<name>A0A9W2YPE1_BIOGL</name>
<dbReference type="PRINTS" id="PR00188">
    <property type="entry name" value="PLANTGLOBIN"/>
</dbReference>
<keyword evidence="2" id="KW-0813">Transport</keyword>
<feature type="region of interest" description="Disordered" evidence="8">
    <location>
        <begin position="314"/>
        <end position="385"/>
    </location>
</feature>
<keyword evidence="10" id="KW-1185">Reference proteome</keyword>
<dbReference type="RefSeq" id="XP_055864585.1">
    <property type="nucleotide sequence ID" value="XM_056008610.1"/>
</dbReference>
<dbReference type="InterPro" id="IPR009050">
    <property type="entry name" value="Globin-like_sf"/>
</dbReference>
<evidence type="ECO:0000259" key="9">
    <source>
        <dbReference type="PROSITE" id="PS01033"/>
    </source>
</evidence>
<evidence type="ECO:0000256" key="1">
    <source>
        <dbReference type="ARBA" id="ARBA00013895"/>
    </source>
</evidence>
<feature type="compositionally biased region" description="Low complexity" evidence="8">
    <location>
        <begin position="350"/>
        <end position="360"/>
    </location>
</feature>
<dbReference type="Gene3D" id="1.10.490.10">
    <property type="entry name" value="Globins"/>
    <property type="match status" value="1"/>
</dbReference>
<dbReference type="GO" id="GO:0019825">
    <property type="term" value="F:oxygen binding"/>
    <property type="evidence" value="ECO:0007669"/>
    <property type="project" value="InterPro"/>
</dbReference>
<evidence type="ECO:0000313" key="10">
    <source>
        <dbReference type="Proteomes" id="UP001165740"/>
    </source>
</evidence>
<dbReference type="OrthoDB" id="436496at2759"/>
<feature type="region of interest" description="Disordered" evidence="8">
    <location>
        <begin position="183"/>
        <end position="207"/>
    </location>
</feature>
<evidence type="ECO:0000256" key="3">
    <source>
        <dbReference type="ARBA" id="ARBA00022617"/>
    </source>
</evidence>
<feature type="compositionally biased region" description="Polar residues" evidence="8">
    <location>
        <begin position="65"/>
        <end position="75"/>
    </location>
</feature>
<evidence type="ECO:0000313" key="11">
    <source>
        <dbReference type="RefSeq" id="XP_055864582.1"/>
    </source>
</evidence>
<dbReference type="InterPro" id="IPR012292">
    <property type="entry name" value="Globin/Proto"/>
</dbReference>
<dbReference type="RefSeq" id="XP_055864583.1">
    <property type="nucleotide sequence ID" value="XM_056008608.1"/>
</dbReference>
<dbReference type="PROSITE" id="PS01033">
    <property type="entry name" value="GLOBIN"/>
    <property type="match status" value="1"/>
</dbReference>
<dbReference type="GO" id="GO:0020037">
    <property type="term" value="F:heme binding"/>
    <property type="evidence" value="ECO:0007669"/>
    <property type="project" value="InterPro"/>
</dbReference>
<dbReference type="AlphaFoldDB" id="A0A9W2YPE1"/>
<keyword evidence="6" id="KW-0408">Iron</keyword>
<dbReference type="InterPro" id="IPR000971">
    <property type="entry name" value="Globin"/>
</dbReference>
<reference evidence="11 12" key="1">
    <citation type="submission" date="2025-04" db="UniProtKB">
        <authorList>
            <consortium name="RefSeq"/>
        </authorList>
    </citation>
    <scope>IDENTIFICATION</scope>
</reference>
<keyword evidence="3" id="KW-0349">Heme</keyword>
<dbReference type="PANTHER" id="PTHR46458:SF1">
    <property type="entry name" value="GEO09476P1"/>
    <property type="match status" value="1"/>
</dbReference>
<evidence type="ECO:0000313" key="12">
    <source>
        <dbReference type="RefSeq" id="XP_055864583.1"/>
    </source>
</evidence>
<feature type="compositionally biased region" description="Basic and acidic residues" evidence="8">
    <location>
        <begin position="192"/>
        <end position="207"/>
    </location>
</feature>
<dbReference type="GO" id="GO:0046872">
    <property type="term" value="F:metal ion binding"/>
    <property type="evidence" value="ECO:0007669"/>
    <property type="project" value="UniProtKB-KW"/>
</dbReference>
<keyword evidence="5" id="KW-0479">Metal-binding</keyword>
<evidence type="ECO:0000313" key="14">
    <source>
        <dbReference type="RefSeq" id="XP_055864585.1"/>
    </source>
</evidence>
<organism evidence="10 13">
    <name type="scientific">Biomphalaria glabrata</name>
    <name type="common">Bloodfluke planorb</name>
    <name type="synonym">Freshwater snail</name>
    <dbReference type="NCBI Taxonomy" id="6526"/>
    <lineage>
        <taxon>Eukaryota</taxon>
        <taxon>Metazoa</taxon>
        <taxon>Spiralia</taxon>
        <taxon>Lophotrochozoa</taxon>
        <taxon>Mollusca</taxon>
        <taxon>Gastropoda</taxon>
        <taxon>Heterobranchia</taxon>
        <taxon>Euthyneura</taxon>
        <taxon>Panpulmonata</taxon>
        <taxon>Hygrophila</taxon>
        <taxon>Lymnaeoidea</taxon>
        <taxon>Planorbidae</taxon>
        <taxon>Biomphalaria</taxon>
    </lineage>
</organism>
<evidence type="ECO:0000256" key="8">
    <source>
        <dbReference type="SAM" id="MobiDB-lite"/>
    </source>
</evidence>
<accession>A0A9W2YPE1</accession>
<evidence type="ECO:0000256" key="4">
    <source>
        <dbReference type="ARBA" id="ARBA00022621"/>
    </source>
</evidence>